<reference evidence="2 3" key="1">
    <citation type="submission" date="2015-02" db="EMBL/GenBank/DDBJ databases">
        <authorList>
            <person name="Chooi Y.-H."/>
        </authorList>
    </citation>
    <scope>NUCLEOTIDE SEQUENCE [LARGE SCALE GENOMIC DNA]</scope>
    <source>
        <strain evidence="2">E3</strain>
    </source>
</reference>
<evidence type="ECO:0008006" key="4">
    <source>
        <dbReference type="Google" id="ProtNLM"/>
    </source>
</evidence>
<keyword evidence="3" id="KW-1185">Reference proteome</keyword>
<proteinExistence type="predicted"/>
<protein>
    <recommendedName>
        <fullName evidence="4">Translation machinery associated TMA7</fullName>
    </recommendedName>
</protein>
<accession>A0A0G4J6B2</accession>
<feature type="compositionally biased region" description="Basic residues" evidence="1">
    <location>
        <begin position="1"/>
        <end position="13"/>
    </location>
</feature>
<dbReference type="Pfam" id="PF09072">
    <property type="entry name" value="TMA7"/>
    <property type="match status" value="1"/>
</dbReference>
<feature type="region of interest" description="Disordered" evidence="1">
    <location>
        <begin position="1"/>
        <end position="28"/>
    </location>
</feature>
<dbReference type="PANTHER" id="PTHR28632">
    <property type="entry name" value="TRANSLATION MACHINERY-ASSOCIATED PROTEIN 7"/>
    <property type="match status" value="1"/>
</dbReference>
<dbReference type="AlphaFoldDB" id="A0A0G4J6B2"/>
<sequence>MSGKAGGKKKPLKQAKAQDREYTDEDKAFLKKKQEEAAALKKAKSDLQAKGKKK</sequence>
<organism evidence="2 3">
    <name type="scientific">Plasmodiophora brassicae</name>
    <name type="common">Clubroot disease agent</name>
    <dbReference type="NCBI Taxonomy" id="37360"/>
    <lineage>
        <taxon>Eukaryota</taxon>
        <taxon>Sar</taxon>
        <taxon>Rhizaria</taxon>
        <taxon>Endomyxa</taxon>
        <taxon>Phytomyxea</taxon>
        <taxon>Plasmodiophorida</taxon>
        <taxon>Plasmodiophoridae</taxon>
        <taxon>Plasmodiophora</taxon>
    </lineage>
</organism>
<gene>
    <name evidence="2" type="ORF">PBRA_009300</name>
</gene>
<evidence type="ECO:0000313" key="3">
    <source>
        <dbReference type="Proteomes" id="UP000039324"/>
    </source>
</evidence>
<dbReference type="EMBL" id="CDSF01000139">
    <property type="protein sequence ID" value="CEP03082.1"/>
    <property type="molecule type" value="Genomic_DNA"/>
</dbReference>
<evidence type="ECO:0000256" key="1">
    <source>
        <dbReference type="SAM" id="MobiDB-lite"/>
    </source>
</evidence>
<name>A0A0G4J6B2_PLABS</name>
<evidence type="ECO:0000313" key="2">
    <source>
        <dbReference type="EMBL" id="CEP03082.1"/>
    </source>
</evidence>
<dbReference type="InterPro" id="IPR015157">
    <property type="entry name" value="TMA7"/>
</dbReference>
<dbReference type="Proteomes" id="UP000039324">
    <property type="component" value="Unassembled WGS sequence"/>
</dbReference>
<feature type="compositionally biased region" description="Basic and acidic residues" evidence="1">
    <location>
        <begin position="16"/>
        <end position="28"/>
    </location>
</feature>